<dbReference type="InterPro" id="IPR025424">
    <property type="entry name" value="YrhK_domain"/>
</dbReference>
<comment type="caution">
    <text evidence="3">The sequence shown here is derived from an EMBL/GenBank/DDBJ whole genome shotgun (WGS) entry which is preliminary data.</text>
</comment>
<gene>
    <name evidence="3" type="ORF">D6851_04915</name>
</gene>
<dbReference type="Proteomes" id="UP000284395">
    <property type="component" value="Unassembled WGS sequence"/>
</dbReference>
<organism evidence="3 4">
    <name type="scientific">Altericroceibacterium spongiae</name>
    <dbReference type="NCBI Taxonomy" id="2320269"/>
    <lineage>
        <taxon>Bacteria</taxon>
        <taxon>Pseudomonadati</taxon>
        <taxon>Pseudomonadota</taxon>
        <taxon>Alphaproteobacteria</taxon>
        <taxon>Sphingomonadales</taxon>
        <taxon>Erythrobacteraceae</taxon>
        <taxon>Altericroceibacterium</taxon>
    </lineage>
</organism>
<keyword evidence="1" id="KW-0472">Membrane</keyword>
<protein>
    <recommendedName>
        <fullName evidence="2">YrhK domain-containing protein</fullName>
    </recommendedName>
</protein>
<keyword evidence="1" id="KW-0812">Transmembrane</keyword>
<evidence type="ECO:0000256" key="1">
    <source>
        <dbReference type="SAM" id="Phobius"/>
    </source>
</evidence>
<name>A0A420EPG1_9SPHN</name>
<feature type="transmembrane region" description="Helical" evidence="1">
    <location>
        <begin position="46"/>
        <end position="66"/>
    </location>
</feature>
<dbReference type="Pfam" id="PF14145">
    <property type="entry name" value="YrhK"/>
    <property type="match status" value="1"/>
</dbReference>
<proteinExistence type="predicted"/>
<evidence type="ECO:0000259" key="2">
    <source>
        <dbReference type="Pfam" id="PF14145"/>
    </source>
</evidence>
<keyword evidence="4" id="KW-1185">Reference proteome</keyword>
<feature type="transmembrane region" description="Helical" evidence="1">
    <location>
        <begin position="12"/>
        <end position="34"/>
    </location>
</feature>
<accession>A0A420EPG1</accession>
<evidence type="ECO:0000313" key="4">
    <source>
        <dbReference type="Proteomes" id="UP000284395"/>
    </source>
</evidence>
<evidence type="ECO:0000313" key="3">
    <source>
        <dbReference type="EMBL" id="RKF22562.1"/>
    </source>
</evidence>
<dbReference type="AlphaFoldDB" id="A0A420EPG1"/>
<feature type="domain" description="YrhK" evidence="2">
    <location>
        <begin position="11"/>
        <end position="67"/>
    </location>
</feature>
<keyword evidence="1" id="KW-1133">Transmembrane helix</keyword>
<sequence length="80" mass="8738">MIELLRLIVKDYGWIHGTIGLVGNCAFFIGSIFFLPDFEAWKTAGVWLFIGGSLLMLVGAAGDLAVKFFDSSERRSPPAS</sequence>
<dbReference type="RefSeq" id="WP_120323758.1">
    <property type="nucleotide sequence ID" value="NZ_RAPF01000002.1"/>
</dbReference>
<dbReference type="OrthoDB" id="5862062at2"/>
<dbReference type="EMBL" id="RAPF01000002">
    <property type="protein sequence ID" value="RKF22562.1"/>
    <property type="molecule type" value="Genomic_DNA"/>
</dbReference>
<reference evidence="3 4" key="1">
    <citation type="submission" date="2018-09" db="EMBL/GenBank/DDBJ databases">
        <title>Altererythrobacter spongiae sp. nov., isolated from a marine sponge.</title>
        <authorList>
            <person name="Zhuang L."/>
            <person name="Luo L."/>
        </authorList>
    </citation>
    <scope>NUCLEOTIDE SEQUENCE [LARGE SCALE GENOMIC DNA]</scope>
    <source>
        <strain evidence="3 4">HN-Y73</strain>
    </source>
</reference>